<comment type="caution">
    <text evidence="2">The sequence shown here is derived from an EMBL/GenBank/DDBJ whole genome shotgun (WGS) entry which is preliminary data.</text>
</comment>
<protein>
    <submittedName>
        <fullName evidence="2">Uncharacterized protein</fullName>
    </submittedName>
</protein>
<dbReference type="Proteomes" id="UP001630127">
    <property type="component" value="Unassembled WGS sequence"/>
</dbReference>
<dbReference type="EMBL" id="JBJUIK010000003">
    <property type="protein sequence ID" value="KAL3533219.1"/>
    <property type="molecule type" value="Genomic_DNA"/>
</dbReference>
<name>A0ABD3APT1_9GENT</name>
<evidence type="ECO:0000313" key="3">
    <source>
        <dbReference type="Proteomes" id="UP001630127"/>
    </source>
</evidence>
<proteinExistence type="predicted"/>
<sequence>MVRVGNGGVVWEVSVHKSHLVAVPLVNSGDKVLDVARGILIAVVVVGKLNEASILIFFFLVASSVISWKSRLRCLNLRVSFPQDPSISICLAFSLIFTPLGCPPSPIANRLHFAHRQDVHRQSALFPSKFHVLSRVV</sequence>
<evidence type="ECO:0000313" key="2">
    <source>
        <dbReference type="EMBL" id="KAL3533219.1"/>
    </source>
</evidence>
<evidence type="ECO:0000256" key="1">
    <source>
        <dbReference type="SAM" id="Phobius"/>
    </source>
</evidence>
<organism evidence="2 3">
    <name type="scientific">Cinchona calisaya</name>
    <dbReference type="NCBI Taxonomy" id="153742"/>
    <lineage>
        <taxon>Eukaryota</taxon>
        <taxon>Viridiplantae</taxon>
        <taxon>Streptophyta</taxon>
        <taxon>Embryophyta</taxon>
        <taxon>Tracheophyta</taxon>
        <taxon>Spermatophyta</taxon>
        <taxon>Magnoliopsida</taxon>
        <taxon>eudicotyledons</taxon>
        <taxon>Gunneridae</taxon>
        <taxon>Pentapetalae</taxon>
        <taxon>asterids</taxon>
        <taxon>lamiids</taxon>
        <taxon>Gentianales</taxon>
        <taxon>Rubiaceae</taxon>
        <taxon>Cinchonoideae</taxon>
        <taxon>Cinchoneae</taxon>
        <taxon>Cinchona</taxon>
    </lineage>
</organism>
<keyword evidence="1" id="KW-0812">Transmembrane</keyword>
<feature type="transmembrane region" description="Helical" evidence="1">
    <location>
        <begin position="39"/>
        <end position="68"/>
    </location>
</feature>
<reference evidence="2 3" key="1">
    <citation type="submission" date="2024-11" db="EMBL/GenBank/DDBJ databases">
        <title>A near-complete genome assembly of Cinchona calisaya.</title>
        <authorList>
            <person name="Lian D.C."/>
            <person name="Zhao X.W."/>
            <person name="Wei L."/>
        </authorList>
    </citation>
    <scope>NUCLEOTIDE SEQUENCE [LARGE SCALE GENOMIC DNA]</scope>
    <source>
        <tissue evidence="2">Nenye</tissue>
    </source>
</reference>
<gene>
    <name evidence="2" type="ORF">ACH5RR_006740</name>
</gene>
<keyword evidence="3" id="KW-1185">Reference proteome</keyword>
<keyword evidence="1" id="KW-0472">Membrane</keyword>
<accession>A0ABD3APT1</accession>
<dbReference type="AlphaFoldDB" id="A0ABD3APT1"/>
<keyword evidence="1" id="KW-1133">Transmembrane helix</keyword>